<dbReference type="EMBL" id="JADYXP020000002">
    <property type="protein sequence ID" value="KAL0130560.1"/>
    <property type="molecule type" value="Genomic_DNA"/>
</dbReference>
<reference evidence="1 2" key="1">
    <citation type="submission" date="2023-03" db="EMBL/GenBank/DDBJ databases">
        <title>High recombination rates correlate with genetic variation in Cardiocondyla obscurior ants.</title>
        <authorList>
            <person name="Errbii M."/>
        </authorList>
    </citation>
    <scope>NUCLEOTIDE SEQUENCE [LARGE SCALE GENOMIC DNA]</scope>
    <source>
        <strain evidence="1">Alpha-2009</strain>
        <tissue evidence="1">Whole body</tissue>
    </source>
</reference>
<evidence type="ECO:0000313" key="2">
    <source>
        <dbReference type="Proteomes" id="UP001430953"/>
    </source>
</evidence>
<evidence type="ECO:0000313" key="1">
    <source>
        <dbReference type="EMBL" id="KAL0130560.1"/>
    </source>
</evidence>
<dbReference type="Proteomes" id="UP001430953">
    <property type="component" value="Unassembled WGS sequence"/>
</dbReference>
<proteinExistence type="predicted"/>
<sequence length="157" mass="18344">MCEGTVAEKAFRQSASEIRRTRRLPAATLRRFYSRYQTVQSTVLINTVKINWNKVRDKGFIFKFEKLTESEFRIIWNVRKIKCCEKKNISKFVKLPHAFLPSRRYSLRNYSSALSRNVTNNARYGPAVRQRANEIFNSHSGPSKKVLDDRPTVLSVL</sequence>
<protein>
    <submittedName>
        <fullName evidence="1">Uncharacterized protein</fullName>
    </submittedName>
</protein>
<keyword evidence="2" id="KW-1185">Reference proteome</keyword>
<gene>
    <name evidence="1" type="ORF">PUN28_002301</name>
</gene>
<comment type="caution">
    <text evidence="1">The sequence shown here is derived from an EMBL/GenBank/DDBJ whole genome shotgun (WGS) entry which is preliminary data.</text>
</comment>
<accession>A0AAW2GTC9</accession>
<dbReference type="AlphaFoldDB" id="A0AAW2GTC9"/>
<organism evidence="1 2">
    <name type="scientific">Cardiocondyla obscurior</name>
    <dbReference type="NCBI Taxonomy" id="286306"/>
    <lineage>
        <taxon>Eukaryota</taxon>
        <taxon>Metazoa</taxon>
        <taxon>Ecdysozoa</taxon>
        <taxon>Arthropoda</taxon>
        <taxon>Hexapoda</taxon>
        <taxon>Insecta</taxon>
        <taxon>Pterygota</taxon>
        <taxon>Neoptera</taxon>
        <taxon>Endopterygota</taxon>
        <taxon>Hymenoptera</taxon>
        <taxon>Apocrita</taxon>
        <taxon>Aculeata</taxon>
        <taxon>Formicoidea</taxon>
        <taxon>Formicidae</taxon>
        <taxon>Myrmicinae</taxon>
        <taxon>Cardiocondyla</taxon>
    </lineage>
</organism>
<name>A0AAW2GTC9_9HYME</name>